<reference evidence="2" key="1">
    <citation type="journal article" date="2016" name="Genome Announc.">
        <title>Draft Genome Sequences of Five Rapidly Growing Mycobacterium Species, M. thermoresistibile, M. fortuitum subsp. acetamidolyticum, M. canariasense, M. brisbanense, and M. novocastrense.</title>
        <authorList>
            <person name="Katahira K."/>
            <person name="Ogura Y."/>
            <person name="Gotoh Y."/>
            <person name="Hayashi T."/>
        </authorList>
    </citation>
    <scope>NUCLEOTIDE SEQUENCE [LARGE SCALE GENOMIC DNA]</scope>
    <source>
        <strain evidence="2">JCM15298</strain>
    </source>
</reference>
<proteinExistence type="predicted"/>
<accession>A0A100WDW4</accession>
<gene>
    <name evidence="1" type="ORF">RMCC_3753</name>
</gene>
<sequence length="130" mass="14012">MSDDNHGRRRNRHSATAVYTVTDDRGTAAWTRSVPRRGRRAAPAPADTATIAGGWLFGPAELVSAVRQTLDTTSKGEHEIRYGVWAQMPADRDCAEAVLVAMLLAMPQGSVAAAVWDILETEVVPDGAIR</sequence>
<protein>
    <submittedName>
        <fullName evidence="1">Protein MurJ homolog</fullName>
    </submittedName>
</protein>
<evidence type="ECO:0000313" key="1">
    <source>
        <dbReference type="EMBL" id="GAS96787.1"/>
    </source>
</evidence>
<name>A0A100WDW4_MYCCR</name>
<dbReference type="EMBL" id="BCSY01000058">
    <property type="protein sequence ID" value="GAS96787.1"/>
    <property type="molecule type" value="Genomic_DNA"/>
</dbReference>
<organism evidence="1 2">
    <name type="scientific">Mycolicibacterium canariasense</name>
    <name type="common">Mycobacterium canariasense</name>
    <dbReference type="NCBI Taxonomy" id="228230"/>
    <lineage>
        <taxon>Bacteria</taxon>
        <taxon>Bacillati</taxon>
        <taxon>Actinomycetota</taxon>
        <taxon>Actinomycetes</taxon>
        <taxon>Mycobacteriales</taxon>
        <taxon>Mycobacteriaceae</taxon>
        <taxon>Mycolicibacterium</taxon>
    </lineage>
</organism>
<evidence type="ECO:0000313" key="2">
    <source>
        <dbReference type="Proteomes" id="UP000069443"/>
    </source>
</evidence>
<reference evidence="2" key="2">
    <citation type="submission" date="2016-02" db="EMBL/GenBank/DDBJ databases">
        <title>Draft genome sequence of five rapidly growing Mycobacterium species.</title>
        <authorList>
            <person name="Katahira K."/>
            <person name="Gotou Y."/>
            <person name="Iida K."/>
            <person name="Ogura Y."/>
            <person name="Hayashi T."/>
        </authorList>
    </citation>
    <scope>NUCLEOTIDE SEQUENCE [LARGE SCALE GENOMIC DNA]</scope>
    <source>
        <strain evidence="2">JCM15298</strain>
    </source>
</reference>
<comment type="caution">
    <text evidence="1">The sequence shown here is derived from an EMBL/GenBank/DDBJ whole genome shotgun (WGS) entry which is preliminary data.</text>
</comment>
<dbReference type="Proteomes" id="UP000069443">
    <property type="component" value="Unassembled WGS sequence"/>
</dbReference>
<dbReference type="AlphaFoldDB" id="A0A100WDW4"/>
<keyword evidence="2" id="KW-1185">Reference proteome</keyword>
<dbReference type="RefSeq" id="WP_062657760.1">
    <property type="nucleotide sequence ID" value="NZ_BCSY01000058.1"/>
</dbReference>
<dbReference type="STRING" id="228230.RMCC_3753"/>